<dbReference type="RefSeq" id="XP_028479509.1">
    <property type="nucleotide sequence ID" value="XM_028620537.1"/>
</dbReference>
<evidence type="ECO:0000313" key="10">
    <source>
        <dbReference type="EMBL" id="RSH86724.1"/>
    </source>
</evidence>
<feature type="compositionally biased region" description="Basic and acidic residues" evidence="8">
    <location>
        <begin position="518"/>
        <end position="540"/>
    </location>
</feature>
<dbReference type="Gene3D" id="3.30.70.330">
    <property type="match status" value="1"/>
</dbReference>
<feature type="compositionally biased region" description="Basic and acidic residues" evidence="8">
    <location>
        <begin position="218"/>
        <end position="243"/>
    </location>
</feature>
<accession>A0A427Y6N7</accession>
<feature type="compositionally biased region" description="Basic and acidic residues" evidence="8">
    <location>
        <begin position="127"/>
        <end position="144"/>
    </location>
</feature>
<feature type="compositionally biased region" description="Low complexity" evidence="8">
    <location>
        <begin position="19"/>
        <end position="28"/>
    </location>
</feature>
<dbReference type="GO" id="GO:0005730">
    <property type="term" value="C:nucleolus"/>
    <property type="evidence" value="ECO:0007669"/>
    <property type="project" value="UniProtKB-SubCell"/>
</dbReference>
<evidence type="ECO:0000256" key="4">
    <source>
        <dbReference type="ARBA" id="ARBA00015520"/>
    </source>
</evidence>
<dbReference type="InterPro" id="IPR035979">
    <property type="entry name" value="RBD_domain_sf"/>
</dbReference>
<evidence type="ECO:0000256" key="3">
    <source>
        <dbReference type="ARBA" id="ARBA00007077"/>
    </source>
</evidence>
<dbReference type="GO" id="GO:0000463">
    <property type="term" value="P:maturation of LSU-rRNA from tricistronic rRNA transcript (SSU-rRNA, 5.8S rRNA, LSU-rRNA)"/>
    <property type="evidence" value="ECO:0007669"/>
    <property type="project" value="TreeGrafter"/>
</dbReference>
<comment type="similarity">
    <text evidence="3">Belongs to the RRM RBM34 family.</text>
</comment>
<sequence length="597" mass="63755">MGNKNKGGDKKRKHDKVAAEVTPAAAPASSLFGGNKDSDLGGLFSAAAAFAIPTPATASSSRVTVQAAAPVDAEVSRKKAKKDKKAKAVESAPVVEEKEAEAAESMEVDDKDEAEAAKDSDAEEETEFVHESLKTPAERRKREAAGAGAQKWTPPDETNEDRDRRTVFIGNLDIEAIKSKSILNQLKAHLLTFAPSAKIESVRFRSVAFAAPTAALPGHEKEAEDKDKEATKRAEREKQRAAEWRATQAGGSTTGAAGNRRGDDEVVDKSKSFLDSKGKRKVAFIKHDFHSDAATCNAYVVFGHAHPDRPANVAPIMNPYEAAVKVQEANGSEFMERTIRVDHVRLPSAVGLASAHNALGKRDAWLPTGTDPKSSLFVGGLDYAAKEEDVRAFFEALVVTERGAAPEGHTHWVTGVRIVRDKDTQLGKGFGYVHFIDRESVDELIALPSTKLKFAKKPLRLQSCKTLPPKSNSRPAPTGAAAASGSKAGAKGAAAGKPAKKPFVPAGPIPKGNPLLGEKIKDLSKEDRKVAKATDAERQARRIAKKKAKVSAAHRETGAVKLAATKAEKSRVAKKVTAKKSRVRSAHALSKAKGKRA</sequence>
<comment type="subcellular location">
    <subcellularLocation>
        <location evidence="2">Nucleus</location>
        <location evidence="2">Nucleolus</location>
    </subcellularLocation>
</comment>
<evidence type="ECO:0000256" key="2">
    <source>
        <dbReference type="ARBA" id="ARBA00004604"/>
    </source>
</evidence>
<comment type="caution">
    <text evidence="10">The sequence shown here is derived from an EMBL/GenBank/DDBJ whole genome shotgun (WGS) entry which is preliminary data.</text>
</comment>
<dbReference type="AlphaFoldDB" id="A0A427Y6N7"/>
<evidence type="ECO:0000256" key="6">
    <source>
        <dbReference type="ARBA" id="ARBA00023242"/>
    </source>
</evidence>
<name>A0A427Y6N7_9TREE</name>
<feature type="region of interest" description="Disordered" evidence="8">
    <location>
        <begin position="567"/>
        <end position="597"/>
    </location>
</feature>
<feature type="compositionally biased region" description="Acidic residues" evidence="8">
    <location>
        <begin position="102"/>
        <end position="113"/>
    </location>
</feature>
<feature type="region of interest" description="Disordered" evidence="8">
    <location>
        <begin position="464"/>
        <end position="555"/>
    </location>
</feature>
<dbReference type="InterPro" id="IPR000504">
    <property type="entry name" value="RRM_dom"/>
</dbReference>
<feature type="compositionally biased region" description="Basic residues" evidence="8">
    <location>
        <begin position="572"/>
        <end position="597"/>
    </location>
</feature>
<evidence type="ECO:0000256" key="1">
    <source>
        <dbReference type="ARBA" id="ARBA00002475"/>
    </source>
</evidence>
<feature type="compositionally biased region" description="Low complexity" evidence="8">
    <location>
        <begin position="245"/>
        <end position="259"/>
    </location>
</feature>
<evidence type="ECO:0000259" key="9">
    <source>
        <dbReference type="PROSITE" id="PS50102"/>
    </source>
</evidence>
<protein>
    <recommendedName>
        <fullName evidence="4">Nucleolar protein 12</fullName>
    </recommendedName>
</protein>
<keyword evidence="5 7" id="KW-0694">RNA-binding</keyword>
<dbReference type="PANTHER" id="PTHR23236">
    <property type="entry name" value="EUKARYOTIC TRANSLATION INITIATION FACTOR 4B/4H"/>
    <property type="match status" value="1"/>
</dbReference>
<organism evidence="10 11">
    <name type="scientific">Apiotrichum porosum</name>
    <dbReference type="NCBI Taxonomy" id="105984"/>
    <lineage>
        <taxon>Eukaryota</taxon>
        <taxon>Fungi</taxon>
        <taxon>Dikarya</taxon>
        <taxon>Basidiomycota</taxon>
        <taxon>Agaricomycotina</taxon>
        <taxon>Tremellomycetes</taxon>
        <taxon>Trichosporonales</taxon>
        <taxon>Trichosporonaceae</taxon>
        <taxon>Apiotrichum</taxon>
    </lineage>
</organism>
<feature type="region of interest" description="Disordered" evidence="8">
    <location>
        <begin position="216"/>
        <end position="271"/>
    </location>
</feature>
<dbReference type="OrthoDB" id="442677at2759"/>
<dbReference type="Proteomes" id="UP000279236">
    <property type="component" value="Unassembled WGS sequence"/>
</dbReference>
<feature type="compositionally biased region" description="Low complexity" evidence="8">
    <location>
        <begin position="475"/>
        <end position="506"/>
    </location>
</feature>
<feature type="region of interest" description="Disordered" evidence="8">
    <location>
        <begin position="55"/>
        <end position="164"/>
    </location>
</feature>
<evidence type="ECO:0000256" key="8">
    <source>
        <dbReference type="SAM" id="MobiDB-lite"/>
    </source>
</evidence>
<feature type="compositionally biased region" description="Polar residues" evidence="8">
    <location>
        <begin position="464"/>
        <end position="474"/>
    </location>
</feature>
<feature type="domain" description="RRM" evidence="9">
    <location>
        <begin position="374"/>
        <end position="466"/>
    </location>
</feature>
<dbReference type="STRING" id="105984.A0A427Y6N7"/>
<feature type="compositionally biased region" description="Basic and acidic residues" evidence="8">
    <location>
        <begin position="260"/>
        <end position="271"/>
    </location>
</feature>
<feature type="region of interest" description="Disordered" evidence="8">
    <location>
        <begin position="1"/>
        <end position="37"/>
    </location>
</feature>
<comment type="function">
    <text evidence="1">Involved in pre-25S rRNA processing.</text>
</comment>
<dbReference type="GeneID" id="39589538"/>
<evidence type="ECO:0000313" key="11">
    <source>
        <dbReference type="Proteomes" id="UP000279236"/>
    </source>
</evidence>
<keyword evidence="11" id="KW-1185">Reference proteome</keyword>
<proteinExistence type="inferred from homology"/>
<dbReference type="GO" id="GO:0019843">
    <property type="term" value="F:rRNA binding"/>
    <property type="evidence" value="ECO:0007669"/>
    <property type="project" value="TreeGrafter"/>
</dbReference>
<dbReference type="SUPFAM" id="SSF54928">
    <property type="entry name" value="RNA-binding domain, RBD"/>
    <property type="match status" value="1"/>
</dbReference>
<reference evidence="10 11" key="1">
    <citation type="submission" date="2018-11" db="EMBL/GenBank/DDBJ databases">
        <title>Genome sequence of Apiotrichum porosum DSM 27194.</title>
        <authorList>
            <person name="Aliyu H."/>
            <person name="Gorte O."/>
            <person name="Ochsenreither K."/>
        </authorList>
    </citation>
    <scope>NUCLEOTIDE SEQUENCE [LARGE SCALE GENOMIC DNA]</scope>
    <source>
        <strain evidence="10 11">DSM 27194</strain>
    </source>
</reference>
<gene>
    <name evidence="10" type="ORF">EHS24_004995</name>
</gene>
<evidence type="ECO:0000256" key="5">
    <source>
        <dbReference type="ARBA" id="ARBA00022884"/>
    </source>
</evidence>
<dbReference type="SMART" id="SM00360">
    <property type="entry name" value="RRM"/>
    <property type="match status" value="1"/>
</dbReference>
<dbReference type="PANTHER" id="PTHR23236:SF25">
    <property type="entry name" value="RNA-BINDING PROTEIN 34"/>
    <property type="match status" value="1"/>
</dbReference>
<keyword evidence="6" id="KW-0539">Nucleus</keyword>
<evidence type="ECO:0000256" key="7">
    <source>
        <dbReference type="PROSITE-ProRule" id="PRU00176"/>
    </source>
</evidence>
<dbReference type="InterPro" id="IPR012677">
    <property type="entry name" value="Nucleotide-bd_a/b_plait_sf"/>
</dbReference>
<dbReference type="PROSITE" id="PS50102">
    <property type="entry name" value="RRM"/>
    <property type="match status" value="1"/>
</dbReference>
<dbReference type="EMBL" id="RSCE01000002">
    <property type="protein sequence ID" value="RSH86724.1"/>
    <property type="molecule type" value="Genomic_DNA"/>
</dbReference>